<dbReference type="Proteomes" id="UP000707451">
    <property type="component" value="Unassembled WGS sequence"/>
</dbReference>
<comment type="caution">
    <text evidence="2">The sequence shown here is derived from an EMBL/GenBank/DDBJ whole genome shotgun (WGS) entry which is preliminary data.</text>
</comment>
<keyword evidence="3" id="KW-1185">Reference proteome</keyword>
<dbReference type="EMBL" id="JAHRHY010000026">
    <property type="protein sequence ID" value="KAG9061099.1"/>
    <property type="molecule type" value="Genomic_DNA"/>
</dbReference>
<proteinExistence type="predicted"/>
<gene>
    <name evidence="2" type="ORF">KI688_007728</name>
</gene>
<evidence type="ECO:0000256" key="1">
    <source>
        <dbReference type="SAM" id="MobiDB-lite"/>
    </source>
</evidence>
<name>A0A9P7XIK5_9FUNG</name>
<feature type="region of interest" description="Disordered" evidence="1">
    <location>
        <begin position="1"/>
        <end position="20"/>
    </location>
</feature>
<evidence type="ECO:0000313" key="3">
    <source>
        <dbReference type="Proteomes" id="UP000707451"/>
    </source>
</evidence>
<evidence type="ECO:0000313" key="2">
    <source>
        <dbReference type="EMBL" id="KAG9061099.1"/>
    </source>
</evidence>
<accession>A0A9P7XIK5</accession>
<sequence>MCSRYSIQGPEASTSSTRPPDNLLWSSIELSARLVTGQGVESTLDATPVIDSIMTAYGDSKVNNVLPVLFMTLHVFRKFSMRSKLRSEADCAMGMVGPILEEVLQIQHEIKFTSAKFTTGHGQEQKQEFGLRASSQQPDIVGYTPGGKEVYFGELKGVHATKQDVNMDILRLAMFAKDALDYLRCCLVKNPRLITFPTKGKAVAFYLASKQGNAIVHTRVSSVQLPSNLTGLCLNLELFFSLIQVQTLLETTREYHKNRRGKRLQDNCPFPALGTPERLCAMKCYSKVARSL</sequence>
<organism evidence="2 3">
    <name type="scientific">Linnemannia hyalina</name>
    <dbReference type="NCBI Taxonomy" id="64524"/>
    <lineage>
        <taxon>Eukaryota</taxon>
        <taxon>Fungi</taxon>
        <taxon>Fungi incertae sedis</taxon>
        <taxon>Mucoromycota</taxon>
        <taxon>Mortierellomycotina</taxon>
        <taxon>Mortierellomycetes</taxon>
        <taxon>Mortierellales</taxon>
        <taxon>Mortierellaceae</taxon>
        <taxon>Linnemannia</taxon>
    </lineage>
</organism>
<dbReference type="AlphaFoldDB" id="A0A9P7XIK5"/>
<protein>
    <submittedName>
        <fullName evidence="2">Uncharacterized protein</fullName>
    </submittedName>
</protein>
<reference evidence="2" key="1">
    <citation type="submission" date="2021-06" db="EMBL/GenBank/DDBJ databases">
        <title>Genome Sequence of Mortierella hyaline Strain SCG-10, a Cold-Adapted, Nitrate-Reducing Fungus Isolated from Soil in Minnesota, USA.</title>
        <authorList>
            <person name="Aldossari N."/>
        </authorList>
    </citation>
    <scope>NUCLEOTIDE SEQUENCE</scope>
    <source>
        <strain evidence="2">SCG-10</strain>
    </source>
</reference>
<dbReference type="OrthoDB" id="2448606at2759"/>
<feature type="compositionally biased region" description="Polar residues" evidence="1">
    <location>
        <begin position="11"/>
        <end position="20"/>
    </location>
</feature>